<dbReference type="RefSeq" id="WP_103683671.1">
    <property type="nucleotide sequence ID" value="NZ_PQGG01000013.1"/>
</dbReference>
<sequence>MHVLILGGTRDAMNLAAELLARPHFKATYSLAGRTRRPLPSGLPTRRGGFGGPSGLADWIKREGVDVVVDATHPFAAQMSEHAIQACQACNIPLARLDREPWQPQDGDLWHTAPDLASAAAAIYDHSKSGDRILLATGGRSLSHFEHIKQRHFTVRCVDAPEPAPKFDDWTLLTQRGPFKLENERQLLREHRIDMIVCKNSGGAAADAKLQAARELGLPVLMVQRPDVRSAGQAFFHYLALVDFLESLHTSSAIPR</sequence>
<comment type="caution">
    <text evidence="4">The sequence shown here is derived from an EMBL/GenBank/DDBJ whole genome shotgun (WGS) entry which is preliminary data.</text>
</comment>
<dbReference type="Pfam" id="PF02571">
    <property type="entry name" value="CbiJ"/>
    <property type="match status" value="1"/>
</dbReference>
<dbReference type="EMBL" id="PQGG01000013">
    <property type="protein sequence ID" value="POP53599.1"/>
    <property type="molecule type" value="Genomic_DNA"/>
</dbReference>
<dbReference type="Proteomes" id="UP000237222">
    <property type="component" value="Unassembled WGS sequence"/>
</dbReference>
<comment type="pathway">
    <text evidence="1">Cofactor biosynthesis; adenosylcobalamin biosynthesis.</text>
</comment>
<evidence type="ECO:0000256" key="3">
    <source>
        <dbReference type="ARBA" id="ARBA00023002"/>
    </source>
</evidence>
<gene>
    <name evidence="4" type="ORF">C0068_06495</name>
</gene>
<dbReference type="InterPro" id="IPR003723">
    <property type="entry name" value="Precorrin-6x_reduct"/>
</dbReference>
<dbReference type="PANTHER" id="PTHR36925">
    <property type="entry name" value="COBALT-PRECORRIN-6A REDUCTASE"/>
    <property type="match status" value="1"/>
</dbReference>
<dbReference type="NCBIfam" id="NF005968">
    <property type="entry name" value="PRK08057.1-2"/>
    <property type="match status" value="1"/>
</dbReference>
<dbReference type="AlphaFoldDB" id="A0A2S4HI23"/>
<dbReference type="GO" id="GO:0009236">
    <property type="term" value="P:cobalamin biosynthetic process"/>
    <property type="evidence" value="ECO:0007669"/>
    <property type="project" value="UniProtKB-UniPathway"/>
</dbReference>
<dbReference type="GO" id="GO:0016994">
    <property type="term" value="F:precorrin-6A reductase activity"/>
    <property type="evidence" value="ECO:0007669"/>
    <property type="project" value="InterPro"/>
</dbReference>
<protein>
    <submittedName>
        <fullName evidence="4">Cobalt-precorrin-6A reductase</fullName>
    </submittedName>
</protein>
<dbReference type="PANTHER" id="PTHR36925:SF1">
    <property type="entry name" value="COBALT-PRECORRIN-6A REDUCTASE"/>
    <property type="match status" value="1"/>
</dbReference>
<evidence type="ECO:0000256" key="2">
    <source>
        <dbReference type="ARBA" id="ARBA00022573"/>
    </source>
</evidence>
<organism evidence="4 5">
    <name type="scientific">Zhongshania marina</name>
    <dbReference type="NCBI Taxonomy" id="2304603"/>
    <lineage>
        <taxon>Bacteria</taxon>
        <taxon>Pseudomonadati</taxon>
        <taxon>Pseudomonadota</taxon>
        <taxon>Gammaproteobacteria</taxon>
        <taxon>Cellvibrionales</taxon>
        <taxon>Spongiibacteraceae</taxon>
        <taxon>Zhongshania</taxon>
    </lineage>
</organism>
<reference evidence="4 5" key="1">
    <citation type="submission" date="2018-01" db="EMBL/GenBank/DDBJ databases">
        <authorList>
            <person name="Yu X.-D."/>
        </authorList>
    </citation>
    <scope>NUCLEOTIDE SEQUENCE [LARGE SCALE GENOMIC DNA]</scope>
    <source>
        <strain evidence="4 5">ZX-21</strain>
    </source>
</reference>
<dbReference type="OrthoDB" id="5183775at2"/>
<keyword evidence="3" id="KW-0560">Oxidoreductase</keyword>
<dbReference type="PROSITE" id="PS51014">
    <property type="entry name" value="COBK_CBIJ"/>
    <property type="match status" value="1"/>
</dbReference>
<dbReference type="NCBIfam" id="TIGR00715">
    <property type="entry name" value="precor6x_red"/>
    <property type="match status" value="1"/>
</dbReference>
<accession>A0A2S4HI23</accession>
<dbReference type="UniPathway" id="UPA00148"/>
<name>A0A2S4HI23_9GAMM</name>
<evidence type="ECO:0000313" key="5">
    <source>
        <dbReference type="Proteomes" id="UP000237222"/>
    </source>
</evidence>
<keyword evidence="2" id="KW-0169">Cobalamin biosynthesis</keyword>
<evidence type="ECO:0000313" key="4">
    <source>
        <dbReference type="EMBL" id="POP53599.1"/>
    </source>
</evidence>
<proteinExistence type="predicted"/>
<evidence type="ECO:0000256" key="1">
    <source>
        <dbReference type="ARBA" id="ARBA00004953"/>
    </source>
</evidence>